<reference evidence="2 3" key="1">
    <citation type="submission" date="2022-12" db="EMBL/GenBank/DDBJ databases">
        <title>Chromosome-level genome of Tegillarca granosa.</title>
        <authorList>
            <person name="Kim J."/>
        </authorList>
    </citation>
    <scope>NUCLEOTIDE SEQUENCE [LARGE SCALE GENOMIC DNA]</scope>
    <source>
        <strain evidence="2">Teg-2019</strain>
        <tissue evidence="2">Adductor muscle</tissue>
    </source>
</reference>
<proteinExistence type="predicted"/>
<sequence>MSRDINEKLAQVINHHLCVIVYGGNRHVATPSSNHPLSTVNKLNEILHTLQQRCVRALELQTKDANYMESIPNLIDKRMQEMHDIISDLKSEISDLKKQNKKREENKLLKEINNLKKDIKSFKEKNKKQENMVKTKDKKIKDLEKENTELKSKIDEIQRNEQDLTNGNTCSSSNHTFITSMFCGINLFHEKCNYTTSVKTVMFWEFLTSAFSITFHTNIAKRDNDLVHQDLNHPAFTT</sequence>
<keyword evidence="1" id="KW-0175">Coiled coil</keyword>
<dbReference type="Proteomes" id="UP001217089">
    <property type="component" value="Unassembled WGS sequence"/>
</dbReference>
<evidence type="ECO:0000313" key="3">
    <source>
        <dbReference type="Proteomes" id="UP001217089"/>
    </source>
</evidence>
<evidence type="ECO:0000313" key="2">
    <source>
        <dbReference type="EMBL" id="KAJ8321914.1"/>
    </source>
</evidence>
<dbReference type="EMBL" id="JARBDR010000018">
    <property type="protein sequence ID" value="KAJ8321914.1"/>
    <property type="molecule type" value="Genomic_DNA"/>
</dbReference>
<dbReference type="SUPFAM" id="SSF58100">
    <property type="entry name" value="Bacterial hemolysins"/>
    <property type="match status" value="1"/>
</dbReference>
<protein>
    <submittedName>
        <fullName evidence="2">Uncharacterized protein</fullName>
    </submittedName>
</protein>
<organism evidence="2 3">
    <name type="scientific">Tegillarca granosa</name>
    <name type="common">Malaysian cockle</name>
    <name type="synonym">Anadara granosa</name>
    <dbReference type="NCBI Taxonomy" id="220873"/>
    <lineage>
        <taxon>Eukaryota</taxon>
        <taxon>Metazoa</taxon>
        <taxon>Spiralia</taxon>
        <taxon>Lophotrochozoa</taxon>
        <taxon>Mollusca</taxon>
        <taxon>Bivalvia</taxon>
        <taxon>Autobranchia</taxon>
        <taxon>Pteriomorphia</taxon>
        <taxon>Arcoida</taxon>
        <taxon>Arcoidea</taxon>
        <taxon>Arcidae</taxon>
        <taxon>Tegillarca</taxon>
    </lineage>
</organism>
<evidence type="ECO:0000256" key="1">
    <source>
        <dbReference type="SAM" id="Coils"/>
    </source>
</evidence>
<gene>
    <name evidence="2" type="ORF">KUTeg_000385</name>
</gene>
<feature type="coiled-coil region" evidence="1">
    <location>
        <begin position="79"/>
        <end position="167"/>
    </location>
</feature>
<name>A0ABQ9FXH1_TEGGR</name>
<keyword evidence="3" id="KW-1185">Reference proteome</keyword>
<comment type="caution">
    <text evidence="2">The sequence shown here is derived from an EMBL/GenBank/DDBJ whole genome shotgun (WGS) entry which is preliminary data.</text>
</comment>
<accession>A0ABQ9FXH1</accession>